<dbReference type="EMBL" id="BSXT01007991">
    <property type="protein sequence ID" value="GMF64432.1"/>
    <property type="molecule type" value="Genomic_DNA"/>
</dbReference>
<organism evidence="2 3">
    <name type="scientific">Phytophthora fragariaefolia</name>
    <dbReference type="NCBI Taxonomy" id="1490495"/>
    <lineage>
        <taxon>Eukaryota</taxon>
        <taxon>Sar</taxon>
        <taxon>Stramenopiles</taxon>
        <taxon>Oomycota</taxon>
        <taxon>Peronosporomycetes</taxon>
        <taxon>Peronosporales</taxon>
        <taxon>Peronosporaceae</taxon>
        <taxon>Phytophthora</taxon>
    </lineage>
</organism>
<reference evidence="2" key="1">
    <citation type="submission" date="2023-04" db="EMBL/GenBank/DDBJ databases">
        <title>Phytophthora fragariaefolia NBRC 109709.</title>
        <authorList>
            <person name="Ichikawa N."/>
            <person name="Sato H."/>
            <person name="Tonouchi N."/>
        </authorList>
    </citation>
    <scope>NUCLEOTIDE SEQUENCE</scope>
    <source>
        <strain evidence="2">NBRC 109709</strain>
    </source>
</reference>
<dbReference type="OrthoDB" id="10546404at2759"/>
<accession>A0A9W6YHI7</accession>
<keyword evidence="3" id="KW-1185">Reference proteome</keyword>
<evidence type="ECO:0000256" key="1">
    <source>
        <dbReference type="SAM" id="MobiDB-lite"/>
    </source>
</evidence>
<dbReference type="AlphaFoldDB" id="A0A9W6YHI7"/>
<feature type="compositionally biased region" description="Basic and acidic residues" evidence="1">
    <location>
        <begin position="78"/>
        <end position="89"/>
    </location>
</feature>
<evidence type="ECO:0000313" key="2">
    <source>
        <dbReference type="EMBL" id="GMF64432.1"/>
    </source>
</evidence>
<sequence>MLACSRAAGLHDEAIHNQAGLDCVRPRGDPAGVTIPGIATGHQKAEMTSRRGPPAGNSVERVDIVGHSVLKTAAPSESHLHCKKKDDKPNLAILKVNP</sequence>
<gene>
    <name evidence="2" type="ORF">Pfra01_002817700</name>
</gene>
<feature type="region of interest" description="Disordered" evidence="1">
    <location>
        <begin position="34"/>
        <end position="58"/>
    </location>
</feature>
<protein>
    <submittedName>
        <fullName evidence="2">Unnamed protein product</fullName>
    </submittedName>
</protein>
<comment type="caution">
    <text evidence="2">The sequence shown here is derived from an EMBL/GenBank/DDBJ whole genome shotgun (WGS) entry which is preliminary data.</text>
</comment>
<feature type="region of interest" description="Disordered" evidence="1">
    <location>
        <begin position="75"/>
        <end position="98"/>
    </location>
</feature>
<evidence type="ECO:0000313" key="3">
    <source>
        <dbReference type="Proteomes" id="UP001165121"/>
    </source>
</evidence>
<proteinExistence type="predicted"/>
<name>A0A9W6YHI7_9STRA</name>
<dbReference type="Proteomes" id="UP001165121">
    <property type="component" value="Unassembled WGS sequence"/>
</dbReference>